<comment type="caution">
    <text evidence="1">The sequence shown here is derived from an EMBL/GenBank/DDBJ whole genome shotgun (WGS) entry which is preliminary data.</text>
</comment>
<protein>
    <submittedName>
        <fullName evidence="1">Cell surface protein</fullName>
    </submittedName>
</protein>
<feature type="non-terminal residue" evidence="1">
    <location>
        <position position="1"/>
    </location>
</feature>
<name>A0A940DK40_9BACT</name>
<gene>
    <name evidence="1" type="ORF">IAC51_01840</name>
</gene>
<proteinExistence type="predicted"/>
<reference evidence="1" key="2">
    <citation type="journal article" date="2021" name="PeerJ">
        <title>Extensive microbial diversity within the chicken gut microbiome revealed by metagenomics and culture.</title>
        <authorList>
            <person name="Gilroy R."/>
            <person name="Ravi A."/>
            <person name="Getino M."/>
            <person name="Pursley I."/>
            <person name="Horton D.L."/>
            <person name="Alikhan N.F."/>
            <person name="Baker D."/>
            <person name="Gharbi K."/>
            <person name="Hall N."/>
            <person name="Watson M."/>
            <person name="Adriaenssens E.M."/>
            <person name="Foster-Nyarko E."/>
            <person name="Jarju S."/>
            <person name="Secka A."/>
            <person name="Antonio M."/>
            <person name="Oren A."/>
            <person name="Chaudhuri R.R."/>
            <person name="La Ragione R."/>
            <person name="Hildebrand F."/>
            <person name="Pallen M.J."/>
        </authorList>
    </citation>
    <scope>NUCLEOTIDE SEQUENCE</scope>
    <source>
        <strain evidence="1">3924</strain>
    </source>
</reference>
<accession>A0A940DK40</accession>
<organism evidence="1 2">
    <name type="scientific">Candidatus Aphodosoma intestinipullorum</name>
    <dbReference type="NCBI Taxonomy" id="2840674"/>
    <lineage>
        <taxon>Bacteria</taxon>
        <taxon>Pseudomonadati</taxon>
        <taxon>Bacteroidota</taxon>
        <taxon>Bacteroidia</taxon>
        <taxon>Bacteroidales</taxon>
        <taxon>Candidatus Aphodosoma</taxon>
    </lineage>
</organism>
<evidence type="ECO:0000313" key="2">
    <source>
        <dbReference type="Proteomes" id="UP000712007"/>
    </source>
</evidence>
<dbReference type="Proteomes" id="UP000712007">
    <property type="component" value="Unassembled WGS sequence"/>
</dbReference>
<dbReference type="AlphaFoldDB" id="A0A940DK40"/>
<evidence type="ECO:0000313" key="1">
    <source>
        <dbReference type="EMBL" id="MBO8439372.1"/>
    </source>
</evidence>
<dbReference type="EMBL" id="JADIMV010000035">
    <property type="protein sequence ID" value="MBO8439372.1"/>
    <property type="molecule type" value="Genomic_DNA"/>
</dbReference>
<reference evidence="1" key="1">
    <citation type="submission" date="2020-10" db="EMBL/GenBank/DDBJ databases">
        <authorList>
            <person name="Gilroy R."/>
        </authorList>
    </citation>
    <scope>NUCLEOTIDE SEQUENCE</scope>
    <source>
        <strain evidence="1">3924</strain>
    </source>
</reference>
<sequence length="290" mass="32290">VYEYRPAPGQFVNSMPEYEEGDTEADMLKKVEESISGTNDVMVSLGAYGGYVTFGFDHSVVNVPGEYDFRIYGNAFYAAETPNPDNPDSGGSSEPGIVMVSFDRNRNGTPDDEWYELAGSEYRNSETRHGYTITYYRPDPGKEPVPDPNVSAVTDKTYIRWTDSGGRTGYVERNSYHPQDYFPAWIADGELTFTGTKLPDNAVDESGNGTYYVLYAYDWGYADCHPNDAADKSSFNIEWAVDADGNPVHLPCIDFIRVYTGVNQSCGWLGETSTEISRAEDLHVEETSVN</sequence>